<sequence>METSGDVCAFCDILEGRAEASLAFQDDHTIVAMESNPVNPGHALVIPRVHAAGLEDLDEEAGTRMWRIAQRVAVGLRHSGLRCEGITMVLGDGEPALLGVFHAHVHVFPRFRGDDFVIDADCEPRDRRLLNQEAWVLREAMKALAAPRRVPAADRTATA</sequence>
<comment type="caution">
    <text evidence="5">The sequence shown here is derived from an EMBL/GenBank/DDBJ whole genome shotgun (WGS) entry which is preliminary data.</text>
</comment>
<evidence type="ECO:0000259" key="4">
    <source>
        <dbReference type="PROSITE" id="PS51084"/>
    </source>
</evidence>
<dbReference type="GO" id="GO:0009117">
    <property type="term" value="P:nucleotide metabolic process"/>
    <property type="evidence" value="ECO:0007669"/>
    <property type="project" value="TreeGrafter"/>
</dbReference>
<evidence type="ECO:0000256" key="1">
    <source>
        <dbReference type="PIRSR" id="PIRSR601310-1"/>
    </source>
</evidence>
<feature type="domain" description="HIT" evidence="4">
    <location>
        <begin position="9"/>
        <end position="117"/>
    </location>
</feature>
<keyword evidence="6" id="KW-1185">Reference proteome</keyword>
<gene>
    <name evidence="5" type="ORF">DQ384_09060</name>
</gene>
<feature type="short sequence motif" description="Histidine triad motif" evidence="2 3">
    <location>
        <begin position="102"/>
        <end position="106"/>
    </location>
</feature>
<dbReference type="InterPro" id="IPR036265">
    <property type="entry name" value="HIT-like_sf"/>
</dbReference>
<dbReference type="Proteomes" id="UP000253094">
    <property type="component" value="Unassembled WGS sequence"/>
</dbReference>
<dbReference type="EMBL" id="QOIL01000004">
    <property type="protein sequence ID" value="RCG31686.1"/>
    <property type="molecule type" value="Genomic_DNA"/>
</dbReference>
<dbReference type="GO" id="GO:0003824">
    <property type="term" value="F:catalytic activity"/>
    <property type="evidence" value="ECO:0007669"/>
    <property type="project" value="InterPro"/>
</dbReference>
<dbReference type="Pfam" id="PF01230">
    <property type="entry name" value="HIT"/>
    <property type="match status" value="1"/>
</dbReference>
<name>A0A367FMS3_9ACTN</name>
<protein>
    <submittedName>
        <fullName evidence="5">HIT family protein</fullName>
    </submittedName>
</protein>
<dbReference type="RefSeq" id="WP_114028256.1">
    <property type="nucleotide sequence ID" value="NZ_QOIL01000004.1"/>
</dbReference>
<proteinExistence type="predicted"/>
<dbReference type="SUPFAM" id="SSF54197">
    <property type="entry name" value="HIT-like"/>
    <property type="match status" value="1"/>
</dbReference>
<dbReference type="InterPro" id="IPR011146">
    <property type="entry name" value="HIT-like"/>
</dbReference>
<dbReference type="Gene3D" id="3.30.428.10">
    <property type="entry name" value="HIT-like"/>
    <property type="match status" value="1"/>
</dbReference>
<accession>A0A367FMS3</accession>
<dbReference type="PANTHER" id="PTHR46648">
    <property type="entry name" value="HIT FAMILY PROTEIN 1"/>
    <property type="match status" value="1"/>
</dbReference>
<reference evidence="5 6" key="1">
    <citation type="submission" date="2018-06" db="EMBL/GenBank/DDBJ databases">
        <title>Sphaerisporangium craniellae sp. nov., isolated from a marine sponge in the South China Sea.</title>
        <authorList>
            <person name="Li L."/>
        </authorList>
    </citation>
    <scope>NUCLEOTIDE SEQUENCE [LARGE SCALE GENOMIC DNA]</scope>
    <source>
        <strain evidence="5 6">CCTCC AA 208026</strain>
    </source>
</reference>
<dbReference type="OrthoDB" id="9784774at2"/>
<dbReference type="InterPro" id="IPR001310">
    <property type="entry name" value="Histidine_triad_HIT"/>
</dbReference>
<dbReference type="AlphaFoldDB" id="A0A367FMS3"/>
<dbReference type="PRINTS" id="PR00332">
    <property type="entry name" value="HISTRIAD"/>
</dbReference>
<organism evidence="5 6">
    <name type="scientific">Sphaerisporangium album</name>
    <dbReference type="NCBI Taxonomy" id="509200"/>
    <lineage>
        <taxon>Bacteria</taxon>
        <taxon>Bacillati</taxon>
        <taxon>Actinomycetota</taxon>
        <taxon>Actinomycetes</taxon>
        <taxon>Streptosporangiales</taxon>
        <taxon>Streptosporangiaceae</taxon>
        <taxon>Sphaerisporangium</taxon>
    </lineage>
</organism>
<dbReference type="PANTHER" id="PTHR46648:SF1">
    <property type="entry name" value="ADENOSINE 5'-MONOPHOSPHORAMIDASE HNT1"/>
    <property type="match status" value="1"/>
</dbReference>
<feature type="active site" description="Tele-AMP-histidine intermediate" evidence="1">
    <location>
        <position position="104"/>
    </location>
</feature>
<evidence type="ECO:0000313" key="6">
    <source>
        <dbReference type="Proteomes" id="UP000253094"/>
    </source>
</evidence>
<evidence type="ECO:0000256" key="3">
    <source>
        <dbReference type="PROSITE-ProRule" id="PRU00464"/>
    </source>
</evidence>
<dbReference type="PROSITE" id="PS51084">
    <property type="entry name" value="HIT_2"/>
    <property type="match status" value="1"/>
</dbReference>
<evidence type="ECO:0000313" key="5">
    <source>
        <dbReference type="EMBL" id="RCG31686.1"/>
    </source>
</evidence>
<evidence type="ECO:0000256" key="2">
    <source>
        <dbReference type="PIRSR" id="PIRSR601310-3"/>
    </source>
</evidence>